<dbReference type="PANTHER" id="PTHR19338">
    <property type="entry name" value="TRANSLOCASE OF INNER MITOCHONDRIAL MEMBRANE 13 HOMOLOG"/>
    <property type="match status" value="1"/>
</dbReference>
<dbReference type="STRING" id="4540.A0A3L6RE69"/>
<sequence>MEGPVVSASTGVMNSLLAKLSALVEGQYGLLEGFAKNIIDQIKKLWSRYQIANQIQELKARVIEESERWLRYKCDESIAVAGKIEIDPRLPALYVEAEKLVGINGPIQKVIEWLMKDDSTQQLKVVSIVGFGGLGKTTLANQVYNKIKGQFDCTAFVPVSRSPVIKKILRDLLAELGSKTSASDDERQLINELREYLQDKRVFQSQRPCPPHLEEVSLAIIQKCHGLPLAINTVASLLANKSDAIDQWEQGWRCGGGKRHRPIYTAPTTAALERICTELLRYASLP</sequence>
<gene>
    <name evidence="2" type="ORF">C2845_PM06G27650</name>
</gene>
<dbReference type="OrthoDB" id="673289at2759"/>
<protein>
    <recommendedName>
        <fullName evidence="1">NB-ARC domain-containing protein</fullName>
    </recommendedName>
</protein>
<feature type="domain" description="NB-ARC" evidence="1">
    <location>
        <begin position="106"/>
        <end position="202"/>
    </location>
</feature>
<proteinExistence type="predicted"/>
<organism evidence="2 3">
    <name type="scientific">Panicum miliaceum</name>
    <name type="common">Proso millet</name>
    <name type="synonym">Broomcorn millet</name>
    <dbReference type="NCBI Taxonomy" id="4540"/>
    <lineage>
        <taxon>Eukaryota</taxon>
        <taxon>Viridiplantae</taxon>
        <taxon>Streptophyta</taxon>
        <taxon>Embryophyta</taxon>
        <taxon>Tracheophyta</taxon>
        <taxon>Spermatophyta</taxon>
        <taxon>Magnoliopsida</taxon>
        <taxon>Liliopsida</taxon>
        <taxon>Poales</taxon>
        <taxon>Poaceae</taxon>
        <taxon>PACMAD clade</taxon>
        <taxon>Panicoideae</taxon>
        <taxon>Panicodae</taxon>
        <taxon>Paniceae</taxon>
        <taxon>Panicinae</taxon>
        <taxon>Panicum</taxon>
        <taxon>Panicum sect. Panicum</taxon>
    </lineage>
</organism>
<dbReference type="Proteomes" id="UP000275267">
    <property type="component" value="Unassembled WGS sequence"/>
</dbReference>
<accession>A0A3L6RE69</accession>
<reference evidence="3" key="1">
    <citation type="journal article" date="2019" name="Nat. Commun.">
        <title>The genome of broomcorn millet.</title>
        <authorList>
            <person name="Zou C."/>
            <person name="Miki D."/>
            <person name="Li D."/>
            <person name="Tang Q."/>
            <person name="Xiao L."/>
            <person name="Rajput S."/>
            <person name="Deng P."/>
            <person name="Jia W."/>
            <person name="Huang R."/>
            <person name="Zhang M."/>
            <person name="Sun Y."/>
            <person name="Hu J."/>
            <person name="Fu X."/>
            <person name="Schnable P.S."/>
            <person name="Li F."/>
            <person name="Zhang H."/>
            <person name="Feng B."/>
            <person name="Zhu X."/>
            <person name="Liu R."/>
            <person name="Schnable J.C."/>
            <person name="Zhu J.-K."/>
            <person name="Zhang H."/>
        </authorList>
    </citation>
    <scope>NUCLEOTIDE SEQUENCE [LARGE SCALE GENOMIC DNA]</scope>
</reference>
<dbReference type="InterPro" id="IPR002182">
    <property type="entry name" value="NB-ARC"/>
</dbReference>
<dbReference type="GO" id="GO:0043531">
    <property type="term" value="F:ADP binding"/>
    <property type="evidence" value="ECO:0007669"/>
    <property type="project" value="InterPro"/>
</dbReference>
<dbReference type="Gene3D" id="3.40.50.300">
    <property type="entry name" value="P-loop containing nucleotide triphosphate hydrolases"/>
    <property type="match status" value="1"/>
</dbReference>
<evidence type="ECO:0000313" key="3">
    <source>
        <dbReference type="Proteomes" id="UP000275267"/>
    </source>
</evidence>
<evidence type="ECO:0000313" key="2">
    <source>
        <dbReference type="EMBL" id="RLN00678.1"/>
    </source>
</evidence>
<keyword evidence="3" id="KW-1185">Reference proteome</keyword>
<dbReference type="SUPFAM" id="SSF52540">
    <property type="entry name" value="P-loop containing nucleoside triphosphate hydrolases"/>
    <property type="match status" value="1"/>
</dbReference>
<dbReference type="EMBL" id="PQIB02000009">
    <property type="protein sequence ID" value="RLN00678.1"/>
    <property type="molecule type" value="Genomic_DNA"/>
</dbReference>
<comment type="caution">
    <text evidence="2">The sequence shown here is derived from an EMBL/GenBank/DDBJ whole genome shotgun (WGS) entry which is preliminary data.</text>
</comment>
<dbReference type="Pfam" id="PF00931">
    <property type="entry name" value="NB-ARC"/>
    <property type="match status" value="1"/>
</dbReference>
<name>A0A3L6RE69_PANMI</name>
<dbReference type="PANTHER" id="PTHR19338:SF65">
    <property type="entry name" value="OS06G0163900 PROTEIN"/>
    <property type="match status" value="1"/>
</dbReference>
<dbReference type="AlphaFoldDB" id="A0A3L6RE69"/>
<evidence type="ECO:0000259" key="1">
    <source>
        <dbReference type="Pfam" id="PF00931"/>
    </source>
</evidence>
<dbReference type="InterPro" id="IPR027417">
    <property type="entry name" value="P-loop_NTPase"/>
</dbReference>
<dbReference type="PRINTS" id="PR00364">
    <property type="entry name" value="DISEASERSIST"/>
</dbReference>